<feature type="coiled-coil region" evidence="1">
    <location>
        <begin position="964"/>
        <end position="1025"/>
    </location>
</feature>
<feature type="compositionally biased region" description="Basic and acidic residues" evidence="2">
    <location>
        <begin position="502"/>
        <end position="528"/>
    </location>
</feature>
<feature type="compositionally biased region" description="Acidic residues" evidence="2">
    <location>
        <begin position="1"/>
        <end position="10"/>
    </location>
</feature>
<gene>
    <name evidence="3" type="ORF">BRAFLDRAFT_95028</name>
</gene>
<sequence length="1345" mass="152703">MKTEDTEERDETGGTQNGNEGPDGKSSVPVDNVQGNGPTEKEGDNTQQIRQSTDPDTRADEDMADKTGGTTEKTSTEEGGTEGSTGKISTEEGGTEGSTGKTSAEEDGTGGSTGKTNAEEGGTEGSTEKTSAEEGGTEESTEKTSVEDAKTEKAKERGISEEDKKTGENAEKIEADENETEESTEKTSAEDAKTEKEKADENETDEKTDDSTEKTRDEDKDGTAEETDEKSERLEMLSKGIADLQERRAALIEKHLKDGVQESPKFGSADNHIGTMLSGQMSVMFIIDNLRTAVESKSRRKEELKKQQAKLESQVAELRVVLDEKDSVIKDKEEALQKIQANEGEVKETKSDESQTDFDQALEAEDTISQTHDQIEALKSDIEDKKLQRALLYEQAACMASDKSWKEHELEFLDSLLNAIKDKPEDKELNGKKKAVMTWTLLNEYRKAEHELDVLKYKDRVLEKENEELQRELEFLKKTGAGEDSEDESSDSDEEEQEDDEDKRQLRDSIDDVIKAVKEAQKDAKEGDSGIGSSATLHNAEPDELKQRVQHLTNVVRAWREKYEISKTQLAGVLRELEEERERNMEISSELETVKDKQEKLVQKYEGEKKALQEEKDANESELQKKLQTQKEKAHGLLSHLKDAVVEERKQRSELEQEKRLLEKEVRKMEESLEEKEKKIQEKEKKMEALHTEIEDKIQGIQSAVMDEKSAQTEEDMVPRSTNASTMSESHISPHRRWEIDMLKAQLEEVTYDKQLLCDDVEKIIFEKSRKVHEVELLREQLQGMEESLKKQSRHKKENAVATWGLMSKYSQAIQTCDLLEYREKVLRMDNAELTKELNVLRRALGDGSKMENHIQKEMYVNQVKDLERDLENLRSENDDLRAYKDILERRFLDKKELSEQLKENTRTMEKELERLRTECDEMRTEISTENQIQQQNVTRGDESISIESTEQKAMQIHILRKRVTVLDSELQTLRKKNDLAEIEMTYAANLDELRKEAETAKSSMELARKEAASHRSEKDALSMQVVMFRHRLNELHRELPVVRKERDSLRKSIVLLKANRQHDTKLMMRELFDLKIEMAKMLNEIDLHREDKATILKQLIDLQASLTKKARQDGISRSAVMETTRTVSKMMKHLQAVPNIPDDHDIELPASSHEVIDKAEDKYFDGGSQRTSPGGSPMFKKRSDTKEEVKSGDLPKLKPRIPKRPEAQRVGLTSSKSDTAAKQWGCSSMTPGGWEGKSASATGLEEATELLANRQRIQDTLNKTRMGYAPLRTTLNAFESPVESPSERQRTDSGITADESRGYRGQGVQASPGEVVWPYSGNAYSDYGDDGASWSSESIHFDTF</sequence>
<feature type="coiled-coil region" evidence="1">
    <location>
        <begin position="287"/>
        <end position="395"/>
    </location>
</feature>
<feature type="compositionally biased region" description="Low complexity" evidence="2">
    <location>
        <begin position="84"/>
        <end position="102"/>
    </location>
</feature>
<feature type="compositionally biased region" description="Polar residues" evidence="2">
    <location>
        <begin position="1212"/>
        <end position="1231"/>
    </location>
</feature>
<feature type="region of interest" description="Disordered" evidence="2">
    <location>
        <begin position="474"/>
        <end position="545"/>
    </location>
</feature>
<keyword evidence="1" id="KW-0175">Coiled coil</keyword>
<feature type="region of interest" description="Disordered" evidence="2">
    <location>
        <begin position="1"/>
        <end position="235"/>
    </location>
</feature>
<feature type="region of interest" description="Disordered" evidence="2">
    <location>
        <begin position="1279"/>
        <end position="1316"/>
    </location>
</feature>
<feature type="compositionally biased region" description="Basic and acidic residues" evidence="2">
    <location>
        <begin position="183"/>
        <end position="201"/>
    </location>
</feature>
<reference evidence="3" key="1">
    <citation type="journal article" date="2008" name="Nature">
        <title>The amphioxus genome and the evolution of the chordate karyotype.</title>
        <authorList>
            <consortium name="US DOE Joint Genome Institute (JGI-PGF)"/>
            <person name="Putnam N.H."/>
            <person name="Butts T."/>
            <person name="Ferrier D.E.K."/>
            <person name="Furlong R.F."/>
            <person name="Hellsten U."/>
            <person name="Kawashima T."/>
            <person name="Robinson-Rechavi M."/>
            <person name="Shoguchi E."/>
            <person name="Terry A."/>
            <person name="Yu J.-K."/>
            <person name="Benito-Gutierrez E.L."/>
            <person name="Dubchak I."/>
            <person name="Garcia-Fernandez J."/>
            <person name="Gibson-Brown J.J."/>
            <person name="Grigoriev I.V."/>
            <person name="Horton A.C."/>
            <person name="de Jong P.J."/>
            <person name="Jurka J."/>
            <person name="Kapitonov V.V."/>
            <person name="Kohara Y."/>
            <person name="Kuroki Y."/>
            <person name="Lindquist E."/>
            <person name="Lucas S."/>
            <person name="Osoegawa K."/>
            <person name="Pennacchio L.A."/>
            <person name="Salamov A.A."/>
            <person name="Satou Y."/>
            <person name="Sauka-Spengler T."/>
            <person name="Schmutz J."/>
            <person name="Shin-I T."/>
            <person name="Toyoda A."/>
            <person name="Bronner-Fraser M."/>
            <person name="Fujiyama A."/>
            <person name="Holland L.Z."/>
            <person name="Holland P.W.H."/>
            <person name="Satoh N."/>
            <person name="Rokhsar D.S."/>
        </authorList>
    </citation>
    <scope>NUCLEOTIDE SEQUENCE [LARGE SCALE GENOMIC DNA]</scope>
    <source>
        <strain evidence="3">S238N-H82</strain>
        <tissue evidence="3">Testes</tissue>
    </source>
</reference>
<evidence type="ECO:0000256" key="2">
    <source>
        <dbReference type="SAM" id="MobiDB-lite"/>
    </source>
</evidence>
<feature type="compositionally biased region" description="Basic and acidic residues" evidence="2">
    <location>
        <begin position="140"/>
        <end position="175"/>
    </location>
</feature>
<evidence type="ECO:0000313" key="3">
    <source>
        <dbReference type="EMBL" id="EEN57262.1"/>
    </source>
</evidence>
<feature type="compositionally biased region" description="Basic and acidic residues" evidence="2">
    <location>
        <begin position="1182"/>
        <end position="1197"/>
    </location>
</feature>
<dbReference type="EMBL" id="GG666545">
    <property type="protein sequence ID" value="EEN57262.1"/>
    <property type="molecule type" value="Genomic_DNA"/>
</dbReference>
<organism>
    <name type="scientific">Branchiostoma floridae</name>
    <name type="common">Florida lancelet</name>
    <name type="synonym">Amphioxus</name>
    <dbReference type="NCBI Taxonomy" id="7739"/>
    <lineage>
        <taxon>Eukaryota</taxon>
        <taxon>Metazoa</taxon>
        <taxon>Chordata</taxon>
        <taxon>Cephalochordata</taxon>
        <taxon>Leptocardii</taxon>
        <taxon>Amphioxiformes</taxon>
        <taxon>Branchiostomatidae</taxon>
        <taxon>Branchiostoma</taxon>
    </lineage>
</organism>
<feature type="compositionally biased region" description="Basic and acidic residues" evidence="2">
    <location>
        <begin position="209"/>
        <end position="223"/>
    </location>
</feature>
<evidence type="ECO:0000256" key="1">
    <source>
        <dbReference type="SAM" id="Coils"/>
    </source>
</evidence>
<dbReference type="InParanoid" id="C3YR20"/>
<feature type="region of interest" description="Disordered" evidence="2">
    <location>
        <begin position="1164"/>
        <end position="1242"/>
    </location>
</feature>
<accession>C3YR20</accession>
<feature type="compositionally biased region" description="Acidic residues" evidence="2">
    <location>
        <begin position="483"/>
        <end position="501"/>
    </location>
</feature>
<protein>
    <submittedName>
        <fullName evidence="3">Uncharacterized protein</fullName>
    </submittedName>
</protein>
<feature type="compositionally biased region" description="Basic and acidic residues" evidence="2">
    <location>
        <begin position="53"/>
        <end position="65"/>
    </location>
</feature>
<feature type="coiled-coil region" evidence="1">
    <location>
        <begin position="857"/>
        <end position="933"/>
    </location>
</feature>
<name>C3YR20_BRAFL</name>
<proteinExistence type="predicted"/>
<feature type="region of interest" description="Disordered" evidence="2">
    <location>
        <begin position="611"/>
        <end position="639"/>
    </location>
</feature>